<reference evidence="10" key="1">
    <citation type="journal article" date="2019" name="Int. J. Syst. Evol. Microbiol.">
        <title>The Global Catalogue of Microorganisms (GCM) 10K type strain sequencing project: providing services to taxonomists for standard genome sequencing and annotation.</title>
        <authorList>
            <consortium name="The Broad Institute Genomics Platform"/>
            <consortium name="The Broad Institute Genome Sequencing Center for Infectious Disease"/>
            <person name="Wu L."/>
            <person name="Ma J."/>
        </authorList>
    </citation>
    <scope>NUCLEOTIDE SEQUENCE [LARGE SCALE GENOMIC DNA]</scope>
    <source>
        <strain evidence="10">KACC 12822</strain>
    </source>
</reference>
<dbReference type="InterPro" id="IPR003468">
    <property type="entry name" value="Cyt_c_oxidase_monohaem-su/FixO"/>
</dbReference>
<evidence type="ECO:0000256" key="3">
    <source>
        <dbReference type="ARBA" id="ARBA00022723"/>
    </source>
</evidence>
<dbReference type="PANTHER" id="PTHR35008">
    <property type="entry name" value="BLL4482 PROTEIN-RELATED"/>
    <property type="match status" value="1"/>
</dbReference>
<keyword evidence="5 6" id="KW-0408">Iron</keyword>
<keyword evidence="1" id="KW-0813">Transport</keyword>
<dbReference type="PROSITE" id="PS51007">
    <property type="entry name" value="CYTC"/>
    <property type="match status" value="2"/>
</dbReference>
<dbReference type="EMBL" id="JBHSMM010000001">
    <property type="protein sequence ID" value="MFC5440053.1"/>
    <property type="molecule type" value="Genomic_DNA"/>
</dbReference>
<evidence type="ECO:0000256" key="4">
    <source>
        <dbReference type="ARBA" id="ARBA00022982"/>
    </source>
</evidence>
<evidence type="ECO:0000313" key="9">
    <source>
        <dbReference type="EMBL" id="MFC5440053.1"/>
    </source>
</evidence>
<dbReference type="InterPro" id="IPR009056">
    <property type="entry name" value="Cyt_c-like_dom"/>
</dbReference>
<dbReference type="PRINTS" id="PR00605">
    <property type="entry name" value="CYTCHROMECIC"/>
</dbReference>
<name>A0ABW0JVS7_9GAMM</name>
<evidence type="ECO:0000313" key="10">
    <source>
        <dbReference type="Proteomes" id="UP001596018"/>
    </source>
</evidence>
<evidence type="ECO:0000259" key="8">
    <source>
        <dbReference type="PROSITE" id="PS51007"/>
    </source>
</evidence>
<evidence type="ECO:0000256" key="1">
    <source>
        <dbReference type="ARBA" id="ARBA00022448"/>
    </source>
</evidence>
<keyword evidence="3 6" id="KW-0479">Metal-binding</keyword>
<dbReference type="Proteomes" id="UP001596018">
    <property type="component" value="Unassembled WGS sequence"/>
</dbReference>
<evidence type="ECO:0000256" key="7">
    <source>
        <dbReference type="SAM" id="Phobius"/>
    </source>
</evidence>
<dbReference type="Gene3D" id="1.10.760.10">
    <property type="entry name" value="Cytochrome c-like domain"/>
    <property type="match status" value="2"/>
</dbReference>
<gene>
    <name evidence="9" type="ORF">ACFPK0_08530</name>
</gene>
<keyword evidence="7" id="KW-0812">Transmembrane</keyword>
<keyword evidence="10" id="KW-1185">Reference proteome</keyword>
<protein>
    <submittedName>
        <fullName evidence="9">Cbb3-type cytochrome c oxidase subunit II</fullName>
    </submittedName>
</protein>
<organism evidence="9 10">
    <name type="scientific">Rhodanobacter ginsenosidimutans</name>
    <dbReference type="NCBI Taxonomy" id="490571"/>
    <lineage>
        <taxon>Bacteria</taxon>
        <taxon>Pseudomonadati</taxon>
        <taxon>Pseudomonadota</taxon>
        <taxon>Gammaproteobacteria</taxon>
        <taxon>Lysobacterales</taxon>
        <taxon>Rhodanobacteraceae</taxon>
        <taxon>Rhodanobacter</taxon>
    </lineage>
</organism>
<dbReference type="PANTHER" id="PTHR35008:SF8">
    <property type="entry name" value="ALCOHOL DEHYDROGENASE CYTOCHROME C SUBUNIT"/>
    <property type="match status" value="1"/>
</dbReference>
<keyword evidence="2 6" id="KW-0349">Heme</keyword>
<dbReference type="InterPro" id="IPR036909">
    <property type="entry name" value="Cyt_c-like_dom_sf"/>
</dbReference>
<evidence type="ECO:0000256" key="5">
    <source>
        <dbReference type="ARBA" id="ARBA00023004"/>
    </source>
</evidence>
<dbReference type="RefSeq" id="WP_377339803.1">
    <property type="nucleotide sequence ID" value="NZ_JALBWS010000012.1"/>
</dbReference>
<dbReference type="Pfam" id="PF02433">
    <property type="entry name" value="FixO"/>
    <property type="match status" value="1"/>
</dbReference>
<dbReference type="InterPro" id="IPR008168">
    <property type="entry name" value="Cyt_C_IC"/>
</dbReference>
<sequence>MKKLLQIAGGALLVYIVIVMGIAVIPAIDLSKTPPGPGVKPLTALQAEGSAVYAANGCAYCHTQQVRPLAEDKVFGRPSAPGDFSYQTPELLGSERTGPDLSNIGSSKPSDVWQYIHLFDPRAVVPESVMPNFKFLFHVVATVPPGETAVPVPAAFAPKQGKVIPTQQAKALVAYLLSLKQTPIPGYTMNGGMGGMTSAAPATVPAPTAAAGGGYSYDAGKGQSLFMANCSACHQATGEGIPGAFPPLKGNAAVDADDPTLHIHTVLHGAHGVTIGGVAYSSVMPPFADQLSDADIANIVNYERSSWGNHAKPATAAAVAAVRAKGP</sequence>
<feature type="transmembrane region" description="Helical" evidence="7">
    <location>
        <begin position="7"/>
        <end position="28"/>
    </location>
</feature>
<keyword evidence="4" id="KW-0249">Electron transport</keyword>
<dbReference type="Pfam" id="PF00034">
    <property type="entry name" value="Cytochrom_C"/>
    <property type="match status" value="1"/>
</dbReference>
<feature type="domain" description="Cytochrome c" evidence="8">
    <location>
        <begin position="217"/>
        <end position="307"/>
    </location>
</feature>
<feature type="domain" description="Cytochrome c" evidence="8">
    <location>
        <begin position="44"/>
        <end position="180"/>
    </location>
</feature>
<proteinExistence type="predicted"/>
<dbReference type="SUPFAM" id="SSF46626">
    <property type="entry name" value="Cytochrome c"/>
    <property type="match status" value="2"/>
</dbReference>
<accession>A0ABW0JVS7</accession>
<keyword evidence="7" id="KW-1133">Transmembrane helix</keyword>
<evidence type="ECO:0000256" key="2">
    <source>
        <dbReference type="ARBA" id="ARBA00022617"/>
    </source>
</evidence>
<keyword evidence="7" id="KW-0472">Membrane</keyword>
<dbReference type="InterPro" id="IPR051459">
    <property type="entry name" value="Cytochrome_c-type_DH"/>
</dbReference>
<comment type="caution">
    <text evidence="9">The sequence shown here is derived from an EMBL/GenBank/DDBJ whole genome shotgun (WGS) entry which is preliminary data.</text>
</comment>
<evidence type="ECO:0000256" key="6">
    <source>
        <dbReference type="PROSITE-ProRule" id="PRU00433"/>
    </source>
</evidence>